<comment type="caution">
    <text evidence="1">The sequence shown here is derived from an EMBL/GenBank/DDBJ whole genome shotgun (WGS) entry which is preliminary data.</text>
</comment>
<evidence type="ECO:0000313" key="2">
    <source>
        <dbReference type="Proteomes" id="UP001283361"/>
    </source>
</evidence>
<keyword evidence="2" id="KW-1185">Reference proteome</keyword>
<dbReference type="Proteomes" id="UP001283361">
    <property type="component" value="Unassembled WGS sequence"/>
</dbReference>
<name>A0AAE0YM76_9GAST</name>
<sequence>MRKTFEVSSGLDGHYSDHGHDIIEFSLSEWLLMLKQLDCFQLNLSNSPRQEVPVPTVSTTELVVDLSSSDTFCVFPEFGLFEDSPLLCKSEANL</sequence>
<dbReference type="AlphaFoldDB" id="A0AAE0YM76"/>
<protein>
    <submittedName>
        <fullName evidence="1">Uncharacterized protein</fullName>
    </submittedName>
</protein>
<accession>A0AAE0YM76</accession>
<gene>
    <name evidence="1" type="ORF">RRG08_023936</name>
</gene>
<reference evidence="1" key="1">
    <citation type="journal article" date="2023" name="G3 (Bethesda)">
        <title>A reference genome for the long-term kleptoplast-retaining sea slug Elysia crispata morphotype clarki.</title>
        <authorList>
            <person name="Eastman K.E."/>
            <person name="Pendleton A.L."/>
            <person name="Shaikh M.A."/>
            <person name="Suttiyut T."/>
            <person name="Ogas R."/>
            <person name="Tomko P."/>
            <person name="Gavelis G."/>
            <person name="Widhalm J.R."/>
            <person name="Wisecaver J.H."/>
        </authorList>
    </citation>
    <scope>NUCLEOTIDE SEQUENCE</scope>
    <source>
        <strain evidence="1">ECLA1</strain>
    </source>
</reference>
<organism evidence="1 2">
    <name type="scientific">Elysia crispata</name>
    <name type="common">lettuce slug</name>
    <dbReference type="NCBI Taxonomy" id="231223"/>
    <lineage>
        <taxon>Eukaryota</taxon>
        <taxon>Metazoa</taxon>
        <taxon>Spiralia</taxon>
        <taxon>Lophotrochozoa</taxon>
        <taxon>Mollusca</taxon>
        <taxon>Gastropoda</taxon>
        <taxon>Heterobranchia</taxon>
        <taxon>Euthyneura</taxon>
        <taxon>Panpulmonata</taxon>
        <taxon>Sacoglossa</taxon>
        <taxon>Placobranchoidea</taxon>
        <taxon>Plakobranchidae</taxon>
        <taxon>Elysia</taxon>
    </lineage>
</organism>
<proteinExistence type="predicted"/>
<dbReference type="EMBL" id="JAWDGP010005834">
    <property type="protein sequence ID" value="KAK3751178.1"/>
    <property type="molecule type" value="Genomic_DNA"/>
</dbReference>
<evidence type="ECO:0000313" key="1">
    <source>
        <dbReference type="EMBL" id="KAK3751178.1"/>
    </source>
</evidence>